<feature type="compositionally biased region" description="Polar residues" evidence="1">
    <location>
        <begin position="1"/>
        <end position="20"/>
    </location>
</feature>
<dbReference type="OrthoDB" id="3251785at2"/>
<evidence type="ECO:0000256" key="1">
    <source>
        <dbReference type="SAM" id="MobiDB-lite"/>
    </source>
</evidence>
<dbReference type="InterPro" id="IPR000683">
    <property type="entry name" value="Gfo/Idh/MocA-like_OxRdtase_N"/>
</dbReference>
<evidence type="ECO:0000313" key="5">
    <source>
        <dbReference type="Proteomes" id="UP000198403"/>
    </source>
</evidence>
<name>A0A238Z320_9ACTN</name>
<dbReference type="Pfam" id="PF22725">
    <property type="entry name" value="GFO_IDH_MocA_C3"/>
    <property type="match status" value="1"/>
</dbReference>
<dbReference type="Gene3D" id="3.40.50.720">
    <property type="entry name" value="NAD(P)-binding Rossmann-like Domain"/>
    <property type="match status" value="1"/>
</dbReference>
<sequence length="397" mass="43287">MHAPSNPSNPETTVPAWNSTARRQQDAAASRDRIAVIGYGYWGSKHVRVLSSTPGVDVTIVDGQSARLVEAAAHYPSARLASHLGDVLDDIDAVVVATPPGSHAPIAHRALEAGKHVLVEKPLATSVQDAERLVKAAAQHGRHLMVGHTFEYNAAVWKLRELVRSGALGRILYVDTSRLSLGRYQSDVNVIWDLAPHDISIVSYILDEMPACATVWAHSHISRQHADVAYLRLDFPRSQTRAYVHVSWLTPNKVRQVTVVGEQKMAVYDDLSDNERIRVYDIGVDVQEIDDPAEAHALPVSYRTGDIVSPYIPFQEPLLVQDQHFIDCIRTGARPDTSGERGLEVVRVLAATDEMTQVAGEDVRAGAGASTDQPSTGSAPEGPSRDGHRPRSTRIAS</sequence>
<dbReference type="SUPFAM" id="SSF51735">
    <property type="entry name" value="NAD(P)-binding Rossmann-fold domains"/>
    <property type="match status" value="1"/>
</dbReference>
<keyword evidence="5" id="KW-1185">Reference proteome</keyword>
<feature type="region of interest" description="Disordered" evidence="1">
    <location>
        <begin position="357"/>
        <end position="397"/>
    </location>
</feature>
<dbReference type="EMBL" id="FZNO01000024">
    <property type="protein sequence ID" value="SNR77348.1"/>
    <property type="molecule type" value="Genomic_DNA"/>
</dbReference>
<dbReference type="PANTHER" id="PTHR43377:SF6">
    <property type="entry name" value="GFO_IDH_MOCA-LIKE OXIDOREDUCTASE N-TERMINAL DOMAIN-CONTAINING PROTEIN"/>
    <property type="match status" value="1"/>
</dbReference>
<feature type="domain" description="Gfo/Idh/MocA-like oxidoreductase N-terminal" evidence="2">
    <location>
        <begin position="33"/>
        <end position="148"/>
    </location>
</feature>
<proteinExistence type="predicted"/>
<dbReference type="Pfam" id="PF01408">
    <property type="entry name" value="GFO_IDH_MocA"/>
    <property type="match status" value="1"/>
</dbReference>
<dbReference type="Gene3D" id="3.30.360.10">
    <property type="entry name" value="Dihydrodipicolinate Reductase, domain 2"/>
    <property type="match status" value="1"/>
</dbReference>
<dbReference type="PANTHER" id="PTHR43377">
    <property type="entry name" value="BILIVERDIN REDUCTASE A"/>
    <property type="match status" value="1"/>
</dbReference>
<reference evidence="4 5" key="1">
    <citation type="submission" date="2017-06" db="EMBL/GenBank/DDBJ databases">
        <authorList>
            <person name="Kim H.J."/>
            <person name="Triplett B.A."/>
        </authorList>
    </citation>
    <scope>NUCLEOTIDE SEQUENCE [LARGE SCALE GENOMIC DNA]</scope>
    <source>
        <strain evidence="4 5">DSM 44272</strain>
    </source>
</reference>
<evidence type="ECO:0000259" key="2">
    <source>
        <dbReference type="Pfam" id="PF01408"/>
    </source>
</evidence>
<dbReference type="Proteomes" id="UP000198403">
    <property type="component" value="Unassembled WGS sequence"/>
</dbReference>
<dbReference type="InterPro" id="IPR055170">
    <property type="entry name" value="GFO_IDH_MocA-like_dom"/>
</dbReference>
<dbReference type="InterPro" id="IPR051450">
    <property type="entry name" value="Gfo/Idh/MocA_Oxidoreductases"/>
</dbReference>
<dbReference type="GO" id="GO:0000166">
    <property type="term" value="F:nucleotide binding"/>
    <property type="evidence" value="ECO:0007669"/>
    <property type="project" value="InterPro"/>
</dbReference>
<feature type="region of interest" description="Disordered" evidence="1">
    <location>
        <begin position="1"/>
        <end position="25"/>
    </location>
</feature>
<dbReference type="InterPro" id="IPR036291">
    <property type="entry name" value="NAD(P)-bd_dom_sf"/>
</dbReference>
<evidence type="ECO:0000259" key="3">
    <source>
        <dbReference type="Pfam" id="PF22725"/>
    </source>
</evidence>
<accession>A0A238Z320</accession>
<evidence type="ECO:0000313" key="4">
    <source>
        <dbReference type="EMBL" id="SNR77348.1"/>
    </source>
</evidence>
<organism evidence="4 5">
    <name type="scientific">Blastococcus mobilis</name>
    <dbReference type="NCBI Taxonomy" id="1938746"/>
    <lineage>
        <taxon>Bacteria</taxon>
        <taxon>Bacillati</taxon>
        <taxon>Actinomycetota</taxon>
        <taxon>Actinomycetes</taxon>
        <taxon>Geodermatophilales</taxon>
        <taxon>Geodermatophilaceae</taxon>
        <taxon>Blastococcus</taxon>
    </lineage>
</organism>
<dbReference type="SUPFAM" id="SSF55347">
    <property type="entry name" value="Glyceraldehyde-3-phosphate dehydrogenase-like, C-terminal domain"/>
    <property type="match status" value="1"/>
</dbReference>
<protein>
    <submittedName>
        <fullName evidence="4">Predicted dehydrogenase</fullName>
    </submittedName>
</protein>
<dbReference type="RefSeq" id="WP_089338122.1">
    <property type="nucleotide sequence ID" value="NZ_FZNO01000024.1"/>
</dbReference>
<dbReference type="AlphaFoldDB" id="A0A238Z320"/>
<gene>
    <name evidence="4" type="ORF">SAMN06272737_12443</name>
</gene>
<feature type="domain" description="GFO/IDH/MocA-like oxidoreductase" evidence="3">
    <location>
        <begin position="158"/>
        <end position="265"/>
    </location>
</feature>